<dbReference type="EMBL" id="JBHUCP010000014">
    <property type="protein sequence ID" value="MFD1531614.1"/>
    <property type="molecule type" value="Genomic_DNA"/>
</dbReference>
<evidence type="ECO:0000313" key="4">
    <source>
        <dbReference type="EMBL" id="MFD1531614.1"/>
    </source>
</evidence>
<keyword evidence="5" id="KW-1185">Reference proteome</keyword>
<proteinExistence type="predicted"/>
<dbReference type="InterPro" id="IPR019257">
    <property type="entry name" value="MeTrfase_dom"/>
</dbReference>
<protein>
    <submittedName>
        <fullName evidence="4">L-histidine N(Alpha)-methyltransferase</fullName>
        <ecNumber evidence="4">2.1.1.44</ecNumber>
    </submittedName>
</protein>
<dbReference type="PANTHER" id="PTHR43397:SF1">
    <property type="entry name" value="ERGOTHIONEINE BIOSYNTHESIS PROTEIN 1"/>
    <property type="match status" value="1"/>
</dbReference>
<accession>A0ABW4FNT1</accession>
<dbReference type="GO" id="GO:0052706">
    <property type="term" value="F:L-histidine N(alpha)-methyltransferase activity"/>
    <property type="evidence" value="ECO:0007669"/>
    <property type="project" value="UniProtKB-EC"/>
</dbReference>
<feature type="domain" description="Histidine-specific methyltransferase SAM-dependent" evidence="3">
    <location>
        <begin position="2"/>
        <end position="102"/>
    </location>
</feature>
<evidence type="ECO:0000259" key="3">
    <source>
        <dbReference type="Pfam" id="PF10017"/>
    </source>
</evidence>
<dbReference type="InterPro" id="IPR029063">
    <property type="entry name" value="SAM-dependent_MTases_sf"/>
</dbReference>
<evidence type="ECO:0000256" key="1">
    <source>
        <dbReference type="ARBA" id="ARBA00022603"/>
    </source>
</evidence>
<sequence length="162" mass="17014">MTGVERGLTERHAPEMSELVDCGRIAELGSGSAKKTRLLLAACAARRGTTYLPIDVCRTMLETSGAALTAMLPSLGVTGIRGRYEAGLAWLHASAEPVVVAYGSGAPRPAFASVTAARRFSGRHHLAARRSTHEGGDQCAVCRRHSRPGVVAAQNGELAAQH</sequence>
<dbReference type="EC" id="2.1.1.44" evidence="4"/>
<dbReference type="Pfam" id="PF10017">
    <property type="entry name" value="Methyltransf_33"/>
    <property type="match status" value="1"/>
</dbReference>
<evidence type="ECO:0000256" key="2">
    <source>
        <dbReference type="ARBA" id="ARBA00022679"/>
    </source>
</evidence>
<dbReference type="GO" id="GO:0032259">
    <property type="term" value="P:methylation"/>
    <property type="evidence" value="ECO:0007669"/>
    <property type="project" value="UniProtKB-KW"/>
</dbReference>
<name>A0ABW4FNT1_9PSEU</name>
<organism evidence="4 5">
    <name type="scientific">Pseudonocardia aurantiaca</name>
    <dbReference type="NCBI Taxonomy" id="75290"/>
    <lineage>
        <taxon>Bacteria</taxon>
        <taxon>Bacillati</taxon>
        <taxon>Actinomycetota</taxon>
        <taxon>Actinomycetes</taxon>
        <taxon>Pseudonocardiales</taxon>
        <taxon>Pseudonocardiaceae</taxon>
        <taxon>Pseudonocardia</taxon>
    </lineage>
</organism>
<keyword evidence="2 4" id="KW-0808">Transferase</keyword>
<evidence type="ECO:0000313" key="5">
    <source>
        <dbReference type="Proteomes" id="UP001597145"/>
    </source>
</evidence>
<gene>
    <name evidence="4" type="ORF">ACFSCY_19445</name>
</gene>
<dbReference type="PANTHER" id="PTHR43397">
    <property type="entry name" value="ERGOTHIONEINE BIOSYNTHESIS PROTEIN 1"/>
    <property type="match status" value="1"/>
</dbReference>
<comment type="caution">
    <text evidence="4">The sequence shown here is derived from an EMBL/GenBank/DDBJ whole genome shotgun (WGS) entry which is preliminary data.</text>
</comment>
<keyword evidence="1 4" id="KW-0489">Methyltransferase</keyword>
<dbReference type="Gene3D" id="3.40.50.150">
    <property type="entry name" value="Vaccinia Virus protein VP39"/>
    <property type="match status" value="1"/>
</dbReference>
<dbReference type="Proteomes" id="UP001597145">
    <property type="component" value="Unassembled WGS sequence"/>
</dbReference>
<dbReference type="RefSeq" id="WP_379659873.1">
    <property type="nucleotide sequence ID" value="NZ_BAAAJG010000011.1"/>
</dbReference>
<reference evidence="5" key="1">
    <citation type="journal article" date="2019" name="Int. J. Syst. Evol. Microbiol.">
        <title>The Global Catalogue of Microorganisms (GCM) 10K type strain sequencing project: providing services to taxonomists for standard genome sequencing and annotation.</title>
        <authorList>
            <consortium name="The Broad Institute Genomics Platform"/>
            <consortium name="The Broad Institute Genome Sequencing Center for Infectious Disease"/>
            <person name="Wu L."/>
            <person name="Ma J."/>
        </authorList>
    </citation>
    <scope>NUCLEOTIDE SEQUENCE [LARGE SCALE GENOMIC DNA]</scope>
    <source>
        <strain evidence="5">JCM 12165</strain>
    </source>
</reference>
<dbReference type="InterPro" id="IPR051128">
    <property type="entry name" value="EgtD_Methyltrsf_superfamily"/>
</dbReference>